<evidence type="ECO:0000256" key="7">
    <source>
        <dbReference type="RuleBase" id="RU004326"/>
    </source>
</evidence>
<dbReference type="SUPFAM" id="SSF53738">
    <property type="entry name" value="Phosphoglucomutase, first 3 domains"/>
    <property type="match status" value="2"/>
</dbReference>
<evidence type="ECO:0000256" key="6">
    <source>
        <dbReference type="ARBA" id="ARBA00023235"/>
    </source>
</evidence>
<feature type="non-terminal residue" evidence="10">
    <location>
        <position position="249"/>
    </location>
</feature>
<keyword evidence="11" id="KW-1185">Reference proteome</keyword>
<dbReference type="EMBL" id="WHYR01000079">
    <property type="protein sequence ID" value="MQL53914.1"/>
    <property type="molecule type" value="Genomic_DNA"/>
</dbReference>
<dbReference type="PANTHER" id="PTHR43771:SF2">
    <property type="entry name" value="PHOSPHOMANNOMUTASE_PHOSPHOGLUCOMUTASE"/>
    <property type="match status" value="1"/>
</dbReference>
<sequence>MFNRDIFREYDIRGVADRDLTDETVTALGRAFGTYLRRRGKVDVLVGMDNRLSSPRLKGAMVRGLVATGCRVTDIGTVITPILYYARILYNVDGAVMVTGSHNPPTENGFKLACGPGTIYGEEIQALRLLMEREDYEKGRGTLERANPVPEYLAMLKDKIQPGPKKLKVVVDCGNGTAAFFARDFLESLGCTVIPLYCEPDGRFPHHHPDPVKRSNLVDLIEQVRATKADAGIAFDGDADRLGAVDDTG</sequence>
<evidence type="ECO:0000256" key="2">
    <source>
        <dbReference type="ARBA" id="ARBA00010231"/>
    </source>
</evidence>
<comment type="similarity">
    <text evidence="2 7">Belongs to the phosphohexose mutase family.</text>
</comment>
<evidence type="ECO:0000256" key="5">
    <source>
        <dbReference type="ARBA" id="ARBA00022842"/>
    </source>
</evidence>
<organism evidence="10 11">
    <name type="scientific">Desulfofundulus thermobenzoicus</name>
    <dbReference type="NCBI Taxonomy" id="29376"/>
    <lineage>
        <taxon>Bacteria</taxon>
        <taxon>Bacillati</taxon>
        <taxon>Bacillota</taxon>
        <taxon>Clostridia</taxon>
        <taxon>Eubacteriales</taxon>
        <taxon>Peptococcaceae</taxon>
        <taxon>Desulfofundulus</taxon>
    </lineage>
</organism>
<evidence type="ECO:0000256" key="1">
    <source>
        <dbReference type="ARBA" id="ARBA00001946"/>
    </source>
</evidence>
<comment type="cofactor">
    <cofactor evidence="1">
        <name>Mg(2+)</name>
        <dbReference type="ChEBI" id="CHEBI:18420"/>
    </cofactor>
</comment>
<dbReference type="InterPro" id="IPR016066">
    <property type="entry name" value="A-D-PHexomutase_CS"/>
</dbReference>
<gene>
    <name evidence="10" type="ORF">GFC01_16955</name>
</gene>
<dbReference type="PRINTS" id="PR00509">
    <property type="entry name" value="PGMPMM"/>
</dbReference>
<dbReference type="PROSITE" id="PS00710">
    <property type="entry name" value="PGM_PMM"/>
    <property type="match status" value="1"/>
</dbReference>
<proteinExistence type="inferred from homology"/>
<dbReference type="Gene3D" id="3.40.120.10">
    <property type="entry name" value="Alpha-D-Glucose-1,6-Bisphosphate, subunit A, domain 3"/>
    <property type="match status" value="2"/>
</dbReference>
<evidence type="ECO:0000313" key="10">
    <source>
        <dbReference type="EMBL" id="MQL53914.1"/>
    </source>
</evidence>
<name>A0A6N7IV03_9FIRM</name>
<dbReference type="AlphaFoldDB" id="A0A6N7IV03"/>
<evidence type="ECO:0000259" key="9">
    <source>
        <dbReference type="Pfam" id="PF02879"/>
    </source>
</evidence>
<accession>A0A6N7IV03</accession>
<evidence type="ECO:0000313" key="11">
    <source>
        <dbReference type="Proteomes" id="UP000441717"/>
    </source>
</evidence>
<dbReference type="Proteomes" id="UP000441717">
    <property type="component" value="Unassembled WGS sequence"/>
</dbReference>
<dbReference type="GO" id="GO:0005975">
    <property type="term" value="P:carbohydrate metabolic process"/>
    <property type="evidence" value="ECO:0007669"/>
    <property type="project" value="InterPro"/>
</dbReference>
<protein>
    <submittedName>
        <fullName evidence="10">Phosphomannomutase</fullName>
    </submittedName>
</protein>
<keyword evidence="3" id="KW-0597">Phosphoprotein</keyword>
<feature type="domain" description="Alpha-D-phosphohexomutase alpha/beta/alpha" evidence="8">
    <location>
        <begin position="5"/>
        <end position="134"/>
    </location>
</feature>
<dbReference type="InterPro" id="IPR016055">
    <property type="entry name" value="A-D-PHexomutase_a/b/a-I/II/III"/>
</dbReference>
<keyword evidence="4 7" id="KW-0479">Metal-binding</keyword>
<evidence type="ECO:0000259" key="8">
    <source>
        <dbReference type="Pfam" id="PF02878"/>
    </source>
</evidence>
<evidence type="ECO:0000256" key="4">
    <source>
        <dbReference type="ARBA" id="ARBA00022723"/>
    </source>
</evidence>
<dbReference type="InterPro" id="IPR005845">
    <property type="entry name" value="A-D-PHexomutase_a/b/a-II"/>
</dbReference>
<reference evidence="10 11" key="1">
    <citation type="submission" date="2019-10" db="EMBL/GenBank/DDBJ databases">
        <title>Comparative genomics of sulfur disproportionating microorganisms.</title>
        <authorList>
            <person name="Ward L.M."/>
            <person name="Bertran E."/>
            <person name="Johnston D."/>
        </authorList>
    </citation>
    <scope>NUCLEOTIDE SEQUENCE [LARGE SCALE GENOMIC DNA]</scope>
    <source>
        <strain evidence="10 11">DSM 14055</strain>
    </source>
</reference>
<keyword evidence="5 7" id="KW-0460">Magnesium</keyword>
<dbReference type="Pfam" id="PF02878">
    <property type="entry name" value="PGM_PMM_I"/>
    <property type="match status" value="1"/>
</dbReference>
<evidence type="ECO:0000256" key="3">
    <source>
        <dbReference type="ARBA" id="ARBA00022553"/>
    </source>
</evidence>
<dbReference type="Pfam" id="PF02879">
    <property type="entry name" value="PGM_PMM_II"/>
    <property type="match status" value="1"/>
</dbReference>
<dbReference type="GO" id="GO:0000287">
    <property type="term" value="F:magnesium ion binding"/>
    <property type="evidence" value="ECO:0007669"/>
    <property type="project" value="InterPro"/>
</dbReference>
<comment type="caution">
    <text evidence="10">The sequence shown here is derived from an EMBL/GenBank/DDBJ whole genome shotgun (WGS) entry which is preliminary data.</text>
</comment>
<feature type="domain" description="Alpha-D-phosphohexomutase alpha/beta/alpha" evidence="9">
    <location>
        <begin position="151"/>
        <end position="249"/>
    </location>
</feature>
<keyword evidence="6" id="KW-0413">Isomerase</keyword>
<dbReference type="InterPro" id="IPR005841">
    <property type="entry name" value="Alpha-D-phosphohexomutase_SF"/>
</dbReference>
<dbReference type="InterPro" id="IPR005844">
    <property type="entry name" value="A-D-PHexomutase_a/b/a-I"/>
</dbReference>
<dbReference type="GO" id="GO:0016868">
    <property type="term" value="F:intramolecular phosphotransferase activity"/>
    <property type="evidence" value="ECO:0007669"/>
    <property type="project" value="InterPro"/>
</dbReference>
<dbReference type="PANTHER" id="PTHR43771">
    <property type="entry name" value="PHOSPHOMANNOMUTASE"/>
    <property type="match status" value="1"/>
</dbReference>